<name>A0A5M6A289_9BACE</name>
<evidence type="ECO:0000313" key="2">
    <source>
        <dbReference type="Proteomes" id="UP000325055"/>
    </source>
</evidence>
<accession>A0A5M6A289</accession>
<organism evidence="1 2">
    <name type="scientific">Bacteroides cellulosilyticus</name>
    <dbReference type="NCBI Taxonomy" id="246787"/>
    <lineage>
        <taxon>Bacteria</taxon>
        <taxon>Pseudomonadati</taxon>
        <taxon>Bacteroidota</taxon>
        <taxon>Bacteroidia</taxon>
        <taxon>Bacteroidales</taxon>
        <taxon>Bacteroidaceae</taxon>
        <taxon>Bacteroides</taxon>
    </lineage>
</organism>
<dbReference type="Proteomes" id="UP000325055">
    <property type="component" value="Unassembled WGS sequence"/>
</dbReference>
<proteinExistence type="predicted"/>
<sequence length="155" mass="16196">MAKEGYVNGSDLLMSITGKACGHCTSHTTTYTSETKDRAVKPAATESASNAGLFKEKSVTGLSVQVKCEGLRFYGEEESGMKDLLAKWKEGATVELKGFARGGDAAPYMSGNFIISSLEESAPAGDDTTYSATFDNTGVVTIDEAKVDGATAVEG</sequence>
<protein>
    <recommendedName>
        <fullName evidence="3">Phage tail protein</fullName>
    </recommendedName>
</protein>
<evidence type="ECO:0008006" key="3">
    <source>
        <dbReference type="Google" id="ProtNLM"/>
    </source>
</evidence>
<dbReference type="RefSeq" id="WP_149950600.1">
    <property type="nucleotide sequence ID" value="NZ_RCXI01000031.1"/>
</dbReference>
<evidence type="ECO:0000313" key="1">
    <source>
        <dbReference type="EMBL" id="KAA5403152.1"/>
    </source>
</evidence>
<gene>
    <name evidence="1" type="ORF">F2Y86_24680</name>
</gene>
<comment type="caution">
    <text evidence="1">The sequence shown here is derived from an EMBL/GenBank/DDBJ whole genome shotgun (WGS) entry which is preliminary data.</text>
</comment>
<dbReference type="EMBL" id="VVYW01000030">
    <property type="protein sequence ID" value="KAA5403152.1"/>
    <property type="molecule type" value="Genomic_DNA"/>
</dbReference>
<dbReference type="AlphaFoldDB" id="A0A5M6A289"/>
<reference evidence="1 2" key="1">
    <citation type="journal article" date="2019" name="Nat. Med.">
        <title>A library of human gut bacterial isolates paired with longitudinal multiomics data enables mechanistic microbiome research.</title>
        <authorList>
            <person name="Poyet M."/>
            <person name="Groussin M."/>
            <person name="Gibbons S.M."/>
            <person name="Avila-Pacheco J."/>
            <person name="Jiang X."/>
            <person name="Kearney S.M."/>
            <person name="Perrotta A.R."/>
            <person name="Berdy B."/>
            <person name="Zhao S."/>
            <person name="Lieberman T.D."/>
            <person name="Swanson P.K."/>
            <person name="Smith M."/>
            <person name="Roesemann S."/>
            <person name="Alexander J.E."/>
            <person name="Rich S.A."/>
            <person name="Livny J."/>
            <person name="Vlamakis H."/>
            <person name="Clish C."/>
            <person name="Bullock K."/>
            <person name="Deik A."/>
            <person name="Scott J."/>
            <person name="Pierce K.A."/>
            <person name="Xavier R.J."/>
            <person name="Alm E.J."/>
        </authorList>
    </citation>
    <scope>NUCLEOTIDE SEQUENCE [LARGE SCALE GENOMIC DNA]</scope>
    <source>
        <strain evidence="1 2">BIOML-A7</strain>
    </source>
</reference>